<dbReference type="Pfam" id="PF01229">
    <property type="entry name" value="Glyco_hydro_39"/>
    <property type="match status" value="1"/>
</dbReference>
<reference evidence="6 7" key="1">
    <citation type="submission" date="2020-05" db="EMBL/GenBank/DDBJ databases">
        <title>Identification and distribution of gene clusters putatively required for synthesis of sphingolipid metabolism inhibitors in phylogenetically diverse species of the filamentous fungus Fusarium.</title>
        <authorList>
            <person name="Kim H.-S."/>
            <person name="Busman M."/>
            <person name="Brown D.W."/>
            <person name="Divon H."/>
            <person name="Uhlig S."/>
            <person name="Proctor R.H."/>
        </authorList>
    </citation>
    <scope>NUCLEOTIDE SEQUENCE [LARGE SCALE GENOMIC DNA]</scope>
    <source>
        <strain evidence="6 7">NRRL 26131</strain>
    </source>
</reference>
<dbReference type="Proteomes" id="UP000532311">
    <property type="component" value="Unassembled WGS sequence"/>
</dbReference>
<keyword evidence="3" id="KW-0326">Glycosidase</keyword>
<evidence type="ECO:0000256" key="4">
    <source>
        <dbReference type="SAM" id="SignalP"/>
    </source>
</evidence>
<dbReference type="InterPro" id="IPR049166">
    <property type="entry name" value="GH39_cat"/>
</dbReference>
<accession>A0A8H5XLI1</accession>
<comment type="caution">
    <text evidence="6">The sequence shown here is derived from an EMBL/GenBank/DDBJ whole genome shotgun (WGS) entry which is preliminary data.</text>
</comment>
<evidence type="ECO:0000256" key="2">
    <source>
        <dbReference type="ARBA" id="ARBA00022801"/>
    </source>
</evidence>
<name>A0A8H5XLI1_9HYPO</name>
<evidence type="ECO:0000256" key="1">
    <source>
        <dbReference type="ARBA" id="ARBA00008875"/>
    </source>
</evidence>
<evidence type="ECO:0000313" key="6">
    <source>
        <dbReference type="EMBL" id="KAF5696065.1"/>
    </source>
</evidence>
<proteinExistence type="inferred from homology"/>
<dbReference type="SUPFAM" id="SSF51445">
    <property type="entry name" value="(Trans)glycosidases"/>
    <property type="match status" value="1"/>
</dbReference>
<feature type="chain" id="PRO_5034757838" evidence="4">
    <location>
        <begin position="24"/>
        <end position="510"/>
    </location>
</feature>
<feature type="domain" description="Glycosyl hydrolases family 39 N-terminal catalytic" evidence="5">
    <location>
        <begin position="196"/>
        <end position="306"/>
    </location>
</feature>
<protein>
    <submittedName>
        <fullName evidence="6">Glycoside hydrolase family 39</fullName>
    </submittedName>
</protein>
<dbReference type="AlphaFoldDB" id="A0A8H5XLI1"/>
<keyword evidence="2 6" id="KW-0378">Hydrolase</keyword>
<organism evidence="6 7">
    <name type="scientific">Fusarium globosum</name>
    <dbReference type="NCBI Taxonomy" id="78864"/>
    <lineage>
        <taxon>Eukaryota</taxon>
        <taxon>Fungi</taxon>
        <taxon>Dikarya</taxon>
        <taxon>Ascomycota</taxon>
        <taxon>Pezizomycotina</taxon>
        <taxon>Sordariomycetes</taxon>
        <taxon>Hypocreomycetidae</taxon>
        <taxon>Hypocreales</taxon>
        <taxon>Nectriaceae</taxon>
        <taxon>Fusarium</taxon>
        <taxon>Fusarium fujikuroi species complex</taxon>
    </lineage>
</organism>
<evidence type="ECO:0000313" key="7">
    <source>
        <dbReference type="Proteomes" id="UP000532311"/>
    </source>
</evidence>
<keyword evidence="7" id="KW-1185">Reference proteome</keyword>
<evidence type="ECO:0000259" key="5">
    <source>
        <dbReference type="Pfam" id="PF01229"/>
    </source>
</evidence>
<keyword evidence="4" id="KW-0732">Signal</keyword>
<evidence type="ECO:0000256" key="3">
    <source>
        <dbReference type="ARBA" id="ARBA00023295"/>
    </source>
</evidence>
<dbReference type="EMBL" id="JAAQPF010000913">
    <property type="protein sequence ID" value="KAF5696065.1"/>
    <property type="molecule type" value="Genomic_DNA"/>
</dbReference>
<dbReference type="InterPro" id="IPR017853">
    <property type="entry name" value="GH"/>
</dbReference>
<sequence length="510" mass="57332">MKLSSFATLGSVLGIYFSVSVLAVANPVERDIAGTATVFLDQPSGKPEKLASGWIYGFPDNADGTANTDVPQKYIKDVGFNYNRAGGAQTPYKGWARNEYEVSHFPSLLSWLPLKATGFPLTFNKGRWKSSLSNYRTTRRNGGKFILLIHDLWGADSTQGKGFPYPGDGGNWKNWNAFLDQVFSDILKNKMTAGLEIDIWNEPDLNLFWDAPQTQYLNMWKRTYERIRKELPGVQITGPSTTTPPTVDSEWYNNYLKFIAKTNTIPDFYSWHLLATDRNLRESKAQFDTLRKKYKLPERPININEYASWDGEQNPAGAVFYISQFERHNAHGLRANWASQGQLHDFLANLLIKNSDGDYSPAGEWHVYQYYNQVMKGNRVATSPSDDELFEVYATRGGSAGTVKILAAIRPVAGKKTYNLAITGLSAVKVKGPTVRVSTYRFGGPNVCTAVGAPVDLGTFKHTIKNDQVSLEDFDSQQLLLAWRFTNILQIMFFVAADDRTQAFAFEFEV</sequence>
<comment type="similarity">
    <text evidence="1">Belongs to the glycosyl hydrolase 39 family.</text>
</comment>
<dbReference type="GO" id="GO:0016798">
    <property type="term" value="F:hydrolase activity, acting on glycosyl bonds"/>
    <property type="evidence" value="ECO:0007669"/>
    <property type="project" value="UniProtKB-KW"/>
</dbReference>
<gene>
    <name evidence="6" type="ORF">FGLOB1_13813</name>
</gene>
<dbReference type="Gene3D" id="3.20.20.80">
    <property type="entry name" value="Glycosidases"/>
    <property type="match status" value="1"/>
</dbReference>
<feature type="signal peptide" evidence="4">
    <location>
        <begin position="1"/>
        <end position="23"/>
    </location>
</feature>